<feature type="domain" description="SWIM-type" evidence="6">
    <location>
        <begin position="524"/>
        <end position="556"/>
    </location>
</feature>
<sequence>MWPANTTLVDLLNNYGVSQPVQPIDFVTNPSEVQFPLPNGARCETDNDFGFDEPNSQFSEDSVSESLSDVGDESEDNVNETPIMSKSPIMNFMNDIGDEGDDDVVKKAIRLWSIKQNREFKVCESRSSFWIAKCKTLCDEEGSSNTDPYTPQCAWYVHAMKKKNHHMWKITRWVDAHNYFGSSRGNDNISPNSATIAFYIIHSIEKDIGYPVKHIQADIKNILNVDVSYWKAWHGRRKAIENIYGTWESNFAELPKYIATLQTSNPNTIVKWFHNPNGSSHVATFKYIFWAFGPAINAFHLCRPVISIGAFHLRGSYKGKMLIAVTKDANNNILPVSHAIVDEFIHFVAQDRQLCVISNRHQGIIHAMTNLEEWKEPLGYHRFCLRHIRSNLMKKYKNVRLKSFCWDIGSTTQKRKFVEYKKQIKVINLEAWQYLDQIDKSQWCLFYDGNRRWGSLATNISESMNNALRGARQLPIRACIDLTFNRTNCDTSAQSHTLTEFNYNEGVYRIVTKLRINENGGNTHTVSYYQHTCTCGKWQMERFPCSHALAVCRFRGDNPFSIINYVYTTMTYKQQYNDGFSPLPHVDYWLEADWSIQADNSKCAVGRGRRRANRFRNEMDVRHRDEPRKCGLCNQPGHNRRNCSNSQPRFNAM</sequence>
<keyword evidence="2 4" id="KW-0863">Zinc-finger</keyword>
<dbReference type="PANTHER" id="PTHR31973:SF195">
    <property type="entry name" value="MUDR FAMILY TRANSPOSASE"/>
    <property type="match status" value="1"/>
</dbReference>
<evidence type="ECO:0000256" key="2">
    <source>
        <dbReference type="ARBA" id="ARBA00022771"/>
    </source>
</evidence>
<evidence type="ECO:0000256" key="3">
    <source>
        <dbReference type="ARBA" id="ARBA00022833"/>
    </source>
</evidence>
<dbReference type="SMART" id="SM00575">
    <property type="entry name" value="ZnF_PMZ"/>
    <property type="match status" value="1"/>
</dbReference>
<evidence type="ECO:0000259" key="6">
    <source>
        <dbReference type="PROSITE" id="PS50966"/>
    </source>
</evidence>
<evidence type="ECO:0000256" key="1">
    <source>
        <dbReference type="ARBA" id="ARBA00022723"/>
    </source>
</evidence>
<comment type="caution">
    <text evidence="7">The sequence shown here is derived from an EMBL/GenBank/DDBJ whole genome shotgun (WGS) entry which is preliminary data.</text>
</comment>
<keyword evidence="3" id="KW-0862">Zinc</keyword>
<dbReference type="InterPro" id="IPR007527">
    <property type="entry name" value="Znf_SWIM"/>
</dbReference>
<keyword evidence="1" id="KW-0479">Metal-binding</keyword>
<organism evidence="7 8">
    <name type="scientific">Lactuca sativa</name>
    <name type="common">Garden lettuce</name>
    <dbReference type="NCBI Taxonomy" id="4236"/>
    <lineage>
        <taxon>Eukaryota</taxon>
        <taxon>Viridiplantae</taxon>
        <taxon>Streptophyta</taxon>
        <taxon>Embryophyta</taxon>
        <taxon>Tracheophyta</taxon>
        <taxon>Spermatophyta</taxon>
        <taxon>Magnoliopsida</taxon>
        <taxon>eudicotyledons</taxon>
        <taxon>Gunneridae</taxon>
        <taxon>Pentapetalae</taxon>
        <taxon>asterids</taxon>
        <taxon>campanulids</taxon>
        <taxon>Asterales</taxon>
        <taxon>Asteraceae</taxon>
        <taxon>Cichorioideae</taxon>
        <taxon>Cichorieae</taxon>
        <taxon>Lactucinae</taxon>
        <taxon>Lactuca</taxon>
    </lineage>
</organism>
<keyword evidence="8" id="KW-1185">Reference proteome</keyword>
<protein>
    <recommendedName>
        <fullName evidence="6">SWIM-type domain-containing protein</fullName>
    </recommendedName>
</protein>
<evidence type="ECO:0000256" key="5">
    <source>
        <dbReference type="SAM" id="MobiDB-lite"/>
    </source>
</evidence>
<evidence type="ECO:0000256" key="4">
    <source>
        <dbReference type="PROSITE-ProRule" id="PRU00325"/>
    </source>
</evidence>
<dbReference type="Proteomes" id="UP000235145">
    <property type="component" value="Unassembled WGS sequence"/>
</dbReference>
<accession>A0A9R1UIF0</accession>
<reference evidence="7 8" key="1">
    <citation type="journal article" date="2017" name="Nat. Commun.">
        <title>Genome assembly with in vitro proximity ligation data and whole-genome triplication in lettuce.</title>
        <authorList>
            <person name="Reyes-Chin-Wo S."/>
            <person name="Wang Z."/>
            <person name="Yang X."/>
            <person name="Kozik A."/>
            <person name="Arikit S."/>
            <person name="Song C."/>
            <person name="Xia L."/>
            <person name="Froenicke L."/>
            <person name="Lavelle D.O."/>
            <person name="Truco M.J."/>
            <person name="Xia R."/>
            <person name="Zhu S."/>
            <person name="Xu C."/>
            <person name="Xu H."/>
            <person name="Xu X."/>
            <person name="Cox K."/>
            <person name="Korf I."/>
            <person name="Meyers B.C."/>
            <person name="Michelmore R.W."/>
        </authorList>
    </citation>
    <scope>NUCLEOTIDE SEQUENCE [LARGE SCALE GENOMIC DNA]</scope>
    <source>
        <strain evidence="8">cv. Salinas</strain>
        <tissue evidence="7">Seedlings</tissue>
    </source>
</reference>
<gene>
    <name evidence="7" type="ORF">LSAT_V11C900484260</name>
</gene>
<dbReference type="GO" id="GO:0008270">
    <property type="term" value="F:zinc ion binding"/>
    <property type="evidence" value="ECO:0007669"/>
    <property type="project" value="UniProtKB-KW"/>
</dbReference>
<dbReference type="Pfam" id="PF04434">
    <property type="entry name" value="SWIM"/>
    <property type="match status" value="1"/>
</dbReference>
<feature type="region of interest" description="Disordered" evidence="5">
    <location>
        <begin position="48"/>
        <end position="83"/>
    </location>
</feature>
<evidence type="ECO:0000313" key="8">
    <source>
        <dbReference type="Proteomes" id="UP000235145"/>
    </source>
</evidence>
<proteinExistence type="predicted"/>
<name>A0A9R1UIF0_LACSA</name>
<dbReference type="AlphaFoldDB" id="A0A9R1UIF0"/>
<dbReference type="InterPro" id="IPR006564">
    <property type="entry name" value="Znf_PMZ"/>
</dbReference>
<dbReference type="EMBL" id="NBSK02000009">
    <property type="protein sequence ID" value="KAJ0188060.1"/>
    <property type="molecule type" value="Genomic_DNA"/>
</dbReference>
<evidence type="ECO:0000313" key="7">
    <source>
        <dbReference type="EMBL" id="KAJ0188060.1"/>
    </source>
</evidence>
<feature type="compositionally biased region" description="Low complexity" evidence="5">
    <location>
        <begin position="59"/>
        <end position="69"/>
    </location>
</feature>
<dbReference type="PROSITE" id="PS50966">
    <property type="entry name" value="ZF_SWIM"/>
    <property type="match status" value="1"/>
</dbReference>
<dbReference type="PANTHER" id="PTHR31973">
    <property type="entry name" value="POLYPROTEIN, PUTATIVE-RELATED"/>
    <property type="match status" value="1"/>
</dbReference>